<sequence length="926" mass="101971">MPFLSAPTVEQHATGFGVGTPSPRLSWRFTLAKKDNTVDDADRDWKQTAYDIEVKRQGATDVESYHVESNDSVLVPWPSAPLQSRERASVRVRAFGSDNKSATEWSEWTAVECGLLSKSDWTAVPITSTEKVNSPDNEKALRPLRFKKVFSVPKTSTGRLYITGLGVYRAFLNGQRVGTSEMAPGWTSYNHRLNYETFDVTSLLKDGDNVLAVEVAEGWYAGRLAFHGGLRCIYGQDMGVMAQVEVEAEDGKRSTVVTTDGSWTSSPSATLRSEIYDGEVYDLGQETDWTSSSTEGWTAVRTLDVPAADIISPSAPPVRVTQTVKPIERIVTKTGCIILDFGQNLVGRLRVQLAPLLAQLADSGRQVRVSFVHAEVLEDGELGTRPLRDAECTDTLIVGGDAAEKGLTEWNPNYTFHGFRYASVEGWPEGGDDDEKSLLDNIVADVLHTDMKRTGYFECSHPMVNKLHTNTLWSMRGNFLSIPTDCPQRDERLGWTGDIQVFCNSASYLYNTAGMLGDWLQDLAAEQLLDADDGVPPVVVPNILQTLWPHAPLAVWDDVTVLTPWDLYRSFGDTSFLSRQYESMVAWVDRGVPRGEDGLWVSTLQQLGDWLDPAAPPDQPQETRTSGALVADAYLVRVTDVLAQASAVLGKTKEAVRYTADACRLRSAFQNKYLTPAGLLVGDSQTGLALALVFDLLENPRQRAAAASRLVEHVRAARFRVATGFAGTPIITHALTRAGYPQMAYRMLQEKSKPSWMYPITMGATTIWERWDSMLPDGSINPGEMTSFNHYALGAIVHWLHESVAGVRCLTPGWKEFAVSPIPGGTITSAEAAYETAYGRVEAKWSITDSDKFVLDVLVPANTSAQVILPHERGDKDVTAPEAKDLGRWVGSGRHHFESQWGNLTAWPPAPIKGLFDPEEAESTIV</sequence>
<evidence type="ECO:0000259" key="5">
    <source>
        <dbReference type="Pfam" id="PF08531"/>
    </source>
</evidence>
<organism evidence="8 9">
    <name type="scientific">Sporothrix stenoceras</name>
    <dbReference type="NCBI Taxonomy" id="5173"/>
    <lineage>
        <taxon>Eukaryota</taxon>
        <taxon>Fungi</taxon>
        <taxon>Dikarya</taxon>
        <taxon>Ascomycota</taxon>
        <taxon>Pezizomycotina</taxon>
        <taxon>Sordariomycetes</taxon>
        <taxon>Sordariomycetidae</taxon>
        <taxon>Ophiostomatales</taxon>
        <taxon>Ophiostomataceae</taxon>
        <taxon>Sporothrix</taxon>
    </lineage>
</organism>
<dbReference type="PANTHER" id="PTHR33307:SF6">
    <property type="entry name" value="ALPHA-RHAMNOSIDASE (EUROFUNG)-RELATED"/>
    <property type="match status" value="1"/>
</dbReference>
<dbReference type="SUPFAM" id="SSF49785">
    <property type="entry name" value="Galactose-binding domain-like"/>
    <property type="match status" value="1"/>
</dbReference>
<reference evidence="8 9" key="1">
    <citation type="journal article" date="2024" name="IMA Fungus">
        <title>IMA Genome - F19 : A genome assembly and annotation guide to empower mycologists, including annotated draft genome sequences of Ceratocystis pirilliformis, Diaporthe australafricana, Fusarium ophioides, Paecilomyces lecythidis, and Sporothrix stenoceras.</title>
        <authorList>
            <person name="Aylward J."/>
            <person name="Wilson A.M."/>
            <person name="Visagie C.M."/>
            <person name="Spraker J."/>
            <person name="Barnes I."/>
            <person name="Buitendag C."/>
            <person name="Ceriani C."/>
            <person name="Del Mar Angel L."/>
            <person name="du Plessis D."/>
            <person name="Fuchs T."/>
            <person name="Gasser K."/>
            <person name="Kramer D."/>
            <person name="Li W."/>
            <person name="Munsamy K."/>
            <person name="Piso A."/>
            <person name="Price J.L."/>
            <person name="Sonnekus B."/>
            <person name="Thomas C."/>
            <person name="van der Nest A."/>
            <person name="van Dijk A."/>
            <person name="van Heerden A."/>
            <person name="van Vuuren N."/>
            <person name="Yilmaz N."/>
            <person name="Duong T.A."/>
            <person name="van der Merwe N.A."/>
            <person name="Wingfield M.J."/>
            <person name="Wingfield B.D."/>
        </authorList>
    </citation>
    <scope>NUCLEOTIDE SEQUENCE [LARGE SCALE GENOMIC DNA]</scope>
    <source>
        <strain evidence="8 9">CMW 5346</strain>
    </source>
</reference>
<dbReference type="Pfam" id="PF08531">
    <property type="entry name" value="Bac_rhamnosid_N"/>
    <property type="match status" value="1"/>
</dbReference>
<dbReference type="InterPro" id="IPR012341">
    <property type="entry name" value="6hp_glycosidase-like_sf"/>
</dbReference>
<dbReference type="EC" id="3.2.1.40" evidence="2"/>
<dbReference type="InterPro" id="IPR013737">
    <property type="entry name" value="Bac_rhamnosid_N"/>
</dbReference>
<dbReference type="InterPro" id="IPR035398">
    <property type="entry name" value="Bac_rhamnosid_C"/>
</dbReference>
<dbReference type="Pfam" id="PF25788">
    <property type="entry name" value="Ig_Rha78A_N"/>
    <property type="match status" value="1"/>
</dbReference>
<gene>
    <name evidence="8" type="ORF">Sste5346_004974</name>
</gene>
<dbReference type="InterPro" id="IPR035396">
    <property type="entry name" value="Bac_rhamnosid6H"/>
</dbReference>
<evidence type="ECO:0000256" key="2">
    <source>
        <dbReference type="ARBA" id="ARBA00012652"/>
    </source>
</evidence>
<feature type="domain" description="Alpha-L-rhamnosidase C-terminal" evidence="7">
    <location>
        <begin position="806"/>
        <end position="878"/>
    </location>
</feature>
<accession>A0ABR3Z6I8</accession>
<evidence type="ECO:0000259" key="7">
    <source>
        <dbReference type="Pfam" id="PF17390"/>
    </source>
</evidence>
<keyword evidence="9" id="KW-1185">Reference proteome</keyword>
<dbReference type="EMBL" id="JAWCUI010000025">
    <property type="protein sequence ID" value="KAL1895877.1"/>
    <property type="molecule type" value="Genomic_DNA"/>
</dbReference>
<dbReference type="InterPro" id="IPR008979">
    <property type="entry name" value="Galactose-bd-like_sf"/>
</dbReference>
<keyword evidence="3" id="KW-0378">Hydrolase</keyword>
<evidence type="ECO:0000256" key="1">
    <source>
        <dbReference type="ARBA" id="ARBA00001445"/>
    </source>
</evidence>
<comment type="catalytic activity">
    <reaction evidence="1">
        <text>Hydrolysis of terminal non-reducing alpha-L-rhamnose residues in alpha-L-rhamnosides.</text>
        <dbReference type="EC" id="3.2.1.40"/>
    </reaction>
</comment>
<dbReference type="Pfam" id="PF17390">
    <property type="entry name" value="Bac_rhamnosid_C"/>
    <property type="match status" value="1"/>
</dbReference>
<feature type="domain" description="Bacterial alpha-L-rhamnosidase N-terminal" evidence="5">
    <location>
        <begin position="156"/>
        <end position="322"/>
    </location>
</feature>
<feature type="domain" description="Alpha-L-rhamnosidase six-hairpin glycosidase" evidence="6">
    <location>
        <begin position="452"/>
        <end position="804"/>
    </location>
</feature>
<dbReference type="Gene3D" id="2.60.40.10">
    <property type="entry name" value="Immunoglobulins"/>
    <property type="match status" value="1"/>
</dbReference>
<dbReference type="Pfam" id="PF05592">
    <property type="entry name" value="Bac_rhamnosid"/>
    <property type="match status" value="1"/>
</dbReference>
<comment type="caution">
    <text evidence="8">The sequence shown here is derived from an EMBL/GenBank/DDBJ whole genome shotgun (WGS) entry which is preliminary data.</text>
</comment>
<dbReference type="SUPFAM" id="SSF48208">
    <property type="entry name" value="Six-hairpin glycosidases"/>
    <property type="match status" value="1"/>
</dbReference>
<dbReference type="Proteomes" id="UP001583186">
    <property type="component" value="Unassembled WGS sequence"/>
</dbReference>
<dbReference type="InterPro" id="IPR008928">
    <property type="entry name" value="6-hairpin_glycosidase_sf"/>
</dbReference>
<dbReference type="Gene3D" id="2.60.420.10">
    <property type="entry name" value="Maltose phosphorylase, domain 3"/>
    <property type="match status" value="1"/>
</dbReference>
<dbReference type="InterPro" id="IPR013783">
    <property type="entry name" value="Ig-like_fold"/>
</dbReference>
<dbReference type="InterPro" id="IPR016007">
    <property type="entry name" value="Alpha_rhamnosid"/>
</dbReference>
<protein>
    <recommendedName>
        <fullName evidence="2">alpha-L-rhamnosidase</fullName>
        <ecNumber evidence="2">3.2.1.40</ecNumber>
    </recommendedName>
</protein>
<dbReference type="Gene3D" id="1.50.10.10">
    <property type="match status" value="1"/>
</dbReference>
<dbReference type="Pfam" id="PF17389">
    <property type="entry name" value="Bac_rhamnosid6H"/>
    <property type="match status" value="1"/>
</dbReference>
<evidence type="ECO:0000256" key="3">
    <source>
        <dbReference type="ARBA" id="ARBA00022801"/>
    </source>
</evidence>
<feature type="domain" description="Alpha-L-rhamnosidase concanavalin-like" evidence="4">
    <location>
        <begin position="333"/>
        <end position="430"/>
    </location>
</feature>
<dbReference type="InterPro" id="IPR008902">
    <property type="entry name" value="Rhamnosid_concanavalin"/>
</dbReference>
<dbReference type="PIRSF" id="PIRSF010631">
    <property type="entry name" value="A-rhamnsds"/>
    <property type="match status" value="1"/>
</dbReference>
<evidence type="ECO:0000259" key="6">
    <source>
        <dbReference type="Pfam" id="PF17389"/>
    </source>
</evidence>
<evidence type="ECO:0000313" key="9">
    <source>
        <dbReference type="Proteomes" id="UP001583186"/>
    </source>
</evidence>
<proteinExistence type="predicted"/>
<evidence type="ECO:0000259" key="4">
    <source>
        <dbReference type="Pfam" id="PF05592"/>
    </source>
</evidence>
<dbReference type="Gene3D" id="2.60.120.260">
    <property type="entry name" value="Galactose-binding domain-like"/>
    <property type="match status" value="2"/>
</dbReference>
<name>A0ABR3Z6I8_9PEZI</name>
<dbReference type="PANTHER" id="PTHR33307">
    <property type="entry name" value="ALPHA-RHAMNOSIDASE (EUROFUNG)"/>
    <property type="match status" value="1"/>
</dbReference>
<evidence type="ECO:0000313" key="8">
    <source>
        <dbReference type="EMBL" id="KAL1895877.1"/>
    </source>
</evidence>